<proteinExistence type="predicted"/>
<dbReference type="Proteomes" id="UP000282312">
    <property type="component" value="Unassembled WGS sequence"/>
</dbReference>
<evidence type="ECO:0000313" key="1">
    <source>
        <dbReference type="EMBL" id="RQX03890.1"/>
    </source>
</evidence>
<gene>
    <name evidence="1" type="ORF">DLJ59_11040</name>
</gene>
<protein>
    <submittedName>
        <fullName evidence="1">Uncharacterized protein</fullName>
    </submittedName>
</protein>
<keyword evidence="2" id="KW-1185">Reference proteome</keyword>
<dbReference type="EMBL" id="QGSZ01000182">
    <property type="protein sequence ID" value="RQX03890.1"/>
    <property type="molecule type" value="Genomic_DNA"/>
</dbReference>
<accession>A0A3N9WT17</accession>
<comment type="caution">
    <text evidence="1">The sequence shown here is derived from an EMBL/GenBank/DDBJ whole genome shotgun (WGS) entry which is preliminary data.</text>
</comment>
<organism evidence="1 2">
    <name type="scientific">Micromonospora inaquosa</name>
    <dbReference type="NCBI Taxonomy" id="2203716"/>
    <lineage>
        <taxon>Bacteria</taxon>
        <taxon>Bacillati</taxon>
        <taxon>Actinomycetota</taxon>
        <taxon>Actinomycetes</taxon>
        <taxon>Micromonosporales</taxon>
        <taxon>Micromonosporaceae</taxon>
        <taxon>Micromonospora</taxon>
    </lineage>
</organism>
<evidence type="ECO:0000313" key="2">
    <source>
        <dbReference type="Proteomes" id="UP000282312"/>
    </source>
</evidence>
<dbReference type="AlphaFoldDB" id="A0A3N9WT17"/>
<dbReference type="OrthoDB" id="3394621at2"/>
<sequence length="67" mass="7456">MLVSSHPVSLAWVFRPDHVETDHDRAEQHAGKPVHAVGREPDNVGRVEVVLADGARVRAYRHEIILG</sequence>
<reference evidence="1 2" key="1">
    <citation type="submission" date="2018-05" db="EMBL/GenBank/DDBJ databases">
        <title>Micromonospora from Atacama Desert.</title>
        <authorList>
            <person name="Carro L."/>
            <person name="Goodfellow M."/>
            <person name="Klenk H.-P."/>
        </authorList>
    </citation>
    <scope>NUCLEOTIDE SEQUENCE [LARGE SCALE GENOMIC DNA]</scope>
    <source>
        <strain evidence="1 2">LB39</strain>
    </source>
</reference>
<name>A0A3N9WT17_9ACTN</name>
<dbReference type="RefSeq" id="WP_124772442.1">
    <property type="nucleotide sequence ID" value="NZ_QGSZ01000182.1"/>
</dbReference>